<dbReference type="InterPro" id="IPR008928">
    <property type="entry name" value="6-hairpin_glycosidase_sf"/>
</dbReference>
<evidence type="ECO:0000256" key="5">
    <source>
        <dbReference type="PIRSR" id="PIRSR036289-51"/>
    </source>
</evidence>
<dbReference type="Pfam" id="PF03633">
    <property type="entry name" value="Glyco_hydro_65C"/>
    <property type="match status" value="1"/>
</dbReference>
<dbReference type="AlphaFoldDB" id="A0A1I2SYC3"/>
<name>A0A1I2SYC3_9BACT</name>
<dbReference type="OrthoDB" id="9758855at2"/>
<dbReference type="Pfam" id="PF03632">
    <property type="entry name" value="Glyco_hydro_65m"/>
    <property type="match status" value="1"/>
</dbReference>
<evidence type="ECO:0000259" key="9">
    <source>
        <dbReference type="Pfam" id="PF03636"/>
    </source>
</evidence>
<dbReference type="SUPFAM" id="SSF74650">
    <property type="entry name" value="Galactose mutarotase-like"/>
    <property type="match status" value="1"/>
</dbReference>
<dbReference type="InterPro" id="IPR011013">
    <property type="entry name" value="Gal_mutarotase_sf_dom"/>
</dbReference>
<feature type="binding site" evidence="5">
    <location>
        <begin position="354"/>
        <end position="355"/>
    </location>
    <ligand>
        <name>substrate</name>
    </ligand>
</feature>
<feature type="active site" description="Proton donor" evidence="4">
    <location>
        <position position="493"/>
    </location>
</feature>
<evidence type="ECO:0000256" key="1">
    <source>
        <dbReference type="ARBA" id="ARBA00006768"/>
    </source>
</evidence>
<feature type="binding site" evidence="5">
    <location>
        <begin position="614"/>
        <end position="615"/>
    </location>
    <ligand>
        <name>substrate</name>
    </ligand>
</feature>
<evidence type="ECO:0000313" key="11">
    <source>
        <dbReference type="Proteomes" id="UP000199642"/>
    </source>
</evidence>
<dbReference type="GO" id="GO:0030246">
    <property type="term" value="F:carbohydrate binding"/>
    <property type="evidence" value="ECO:0007669"/>
    <property type="project" value="InterPro"/>
</dbReference>
<gene>
    <name evidence="10" type="ORF">SAMN04487988_105129</name>
</gene>
<dbReference type="RefSeq" id="WP_092790731.1">
    <property type="nucleotide sequence ID" value="NZ_FOPC01000005.1"/>
</dbReference>
<evidence type="ECO:0000256" key="4">
    <source>
        <dbReference type="PIRSR" id="PIRSR036289-50"/>
    </source>
</evidence>
<dbReference type="InterPro" id="IPR017045">
    <property type="entry name" value="Malt_Pase/Glycosyl_Hdrlase"/>
</dbReference>
<dbReference type="InterPro" id="IPR005194">
    <property type="entry name" value="Glyco_hydro_65_C"/>
</dbReference>
<dbReference type="EMBL" id="FOPC01000005">
    <property type="protein sequence ID" value="SFG57722.1"/>
    <property type="molecule type" value="Genomic_DNA"/>
</dbReference>
<dbReference type="Pfam" id="PF03636">
    <property type="entry name" value="Glyco_hydro_65N"/>
    <property type="match status" value="1"/>
</dbReference>
<reference evidence="11" key="1">
    <citation type="submission" date="2016-10" db="EMBL/GenBank/DDBJ databases">
        <authorList>
            <person name="Varghese N."/>
            <person name="Submissions S."/>
        </authorList>
    </citation>
    <scope>NUCLEOTIDE SEQUENCE [LARGE SCALE GENOMIC DNA]</scope>
    <source>
        <strain evidence="11">DSM 19315</strain>
    </source>
</reference>
<keyword evidence="11" id="KW-1185">Reference proteome</keyword>
<comment type="similarity">
    <text evidence="1">Belongs to the glycosyl hydrolase 65 family.</text>
</comment>
<dbReference type="InterPro" id="IPR005195">
    <property type="entry name" value="Glyco_hydro_65_M"/>
</dbReference>
<evidence type="ECO:0000256" key="2">
    <source>
        <dbReference type="ARBA" id="ARBA00022676"/>
    </source>
</evidence>
<dbReference type="InterPro" id="IPR037018">
    <property type="entry name" value="GH65_N"/>
</dbReference>
<dbReference type="PANTHER" id="PTHR11051:SF8">
    <property type="entry name" value="PROTEIN-GLUCOSYLGALACTOSYLHYDROXYLYSINE GLUCOSIDASE"/>
    <property type="match status" value="1"/>
</dbReference>
<organism evidence="10 11">
    <name type="scientific">Algoriphagus hitonicola</name>
    <dbReference type="NCBI Taxonomy" id="435880"/>
    <lineage>
        <taxon>Bacteria</taxon>
        <taxon>Pseudomonadati</taxon>
        <taxon>Bacteroidota</taxon>
        <taxon>Cytophagia</taxon>
        <taxon>Cytophagales</taxon>
        <taxon>Cyclobacteriaceae</taxon>
        <taxon>Algoriphagus</taxon>
    </lineage>
</organism>
<feature type="domain" description="Glycoside hydrolase family 65 N-terminal" evidence="9">
    <location>
        <begin position="8"/>
        <end position="263"/>
    </location>
</feature>
<dbReference type="FunFam" id="1.50.10.10:FF:000053">
    <property type="entry name" value="Putative glycosyl hydrolase"/>
    <property type="match status" value="1"/>
</dbReference>
<dbReference type="SUPFAM" id="SSF48208">
    <property type="entry name" value="Six-hairpin glycosidases"/>
    <property type="match status" value="1"/>
</dbReference>
<dbReference type="GO" id="GO:0004553">
    <property type="term" value="F:hydrolase activity, hydrolyzing O-glycosyl compounds"/>
    <property type="evidence" value="ECO:0007669"/>
    <property type="project" value="TreeGrafter"/>
</dbReference>
<dbReference type="GO" id="GO:0016757">
    <property type="term" value="F:glycosyltransferase activity"/>
    <property type="evidence" value="ECO:0007669"/>
    <property type="project" value="UniProtKB-KW"/>
</dbReference>
<dbReference type="Proteomes" id="UP000199642">
    <property type="component" value="Unassembled WGS sequence"/>
</dbReference>
<dbReference type="STRING" id="435880.SAMN04487988_105129"/>
<keyword evidence="10" id="KW-0378">Hydrolase</keyword>
<feature type="domain" description="Glycoside hydrolase family 65 C-terminal" evidence="8">
    <location>
        <begin position="723"/>
        <end position="782"/>
    </location>
</feature>
<sequence>MSNFNIEYKGWKPEEQKLREAICTLGNGYIATRGAAEENKNDKFNYPGTYLAGGFNRAKTKVSDKTIENEDFVNFPNWLCLSFRPEDGEWLDLEKFKVLHYNQTLEMKVGVLTREFRVQDKKGRRTAIKSHRIVSMRDHHMVGLTWIFQPENWSGKVIFNSGLDGNVTNNNVERYKELENRHLEPLETEVINEHSIFLRVQTRQSKITVAQAARTKLYHEDRELNPLSNSNQSEGQVCQEFQINVKAGEEYTLEKIVAIYTSRDEAISEAGLEAKKDIRRVERFKQLLFRHTDAYIRLWHRGDLEFEDEGNNQDLLRLHIFHIMQTVSKNSIGRDVGVPARGLHGEAYRGHVFWDELYIFPFLNLRFPDITRSLLMYRYERLDEARHAAKEDGKKGAMFPWQSGSNGREESQEIHLNPNSGNWIPDNTHLQRHINSAIVYNIWNYYLATDDQQFMDFFGAEMILSIALFWESMVIHNETRDRFEIHHVVGPDEYHTNYPDSDEIGLNNNAYTNVMAAYVMQKAIKILDIIEKSRKKELLDELGLTDKNLALWREIGQKMYIPFLEGEIIEQFEGYGDLEEFAWDEYREKYEDIQRLDRVLESEDDTPNKYKASKQADVLMLFYLFSKNEIQSIFEKLGYEFTEQTIGKNIEYYRKRTTHGSTLSRVVFSWILIRYDKKRSWENFKTVLVSDFKDIQGGTTPEGIHLGAMAGSVDLVQRGFLGLEVCEDALWVNPPRLKSLKKIKLKIKYRRHWISILISDQKVKISFEEGHGNKVNIGVFDKILEFELGQEKEFSLPPDA</sequence>
<dbReference type="Gene3D" id="2.60.420.10">
    <property type="entry name" value="Maltose phosphorylase, domain 3"/>
    <property type="match status" value="1"/>
</dbReference>
<evidence type="ECO:0000313" key="10">
    <source>
        <dbReference type="EMBL" id="SFG57722.1"/>
    </source>
</evidence>
<evidence type="ECO:0000259" key="7">
    <source>
        <dbReference type="Pfam" id="PF03632"/>
    </source>
</evidence>
<dbReference type="Gene3D" id="1.50.10.10">
    <property type="match status" value="1"/>
</dbReference>
<evidence type="ECO:0000256" key="3">
    <source>
        <dbReference type="ARBA" id="ARBA00022679"/>
    </source>
</evidence>
<keyword evidence="3" id="KW-0808">Transferase</keyword>
<feature type="domain" description="Glycoside hydrolase family 65 central catalytic" evidence="7">
    <location>
        <begin position="317"/>
        <end position="713"/>
    </location>
</feature>
<dbReference type="Gene3D" id="2.70.98.40">
    <property type="entry name" value="Glycoside hydrolase, family 65, N-terminal domain"/>
    <property type="match status" value="1"/>
</dbReference>
<proteinExistence type="inferred from homology"/>
<dbReference type="GO" id="GO:0005975">
    <property type="term" value="P:carbohydrate metabolic process"/>
    <property type="evidence" value="ECO:0007669"/>
    <property type="project" value="InterPro"/>
</dbReference>
<evidence type="ECO:0000256" key="6">
    <source>
        <dbReference type="SAM" id="MobiDB-lite"/>
    </source>
</evidence>
<dbReference type="PIRSF" id="PIRSF036289">
    <property type="entry name" value="Glycosyl_hydrolase_malt_phosph"/>
    <property type="match status" value="1"/>
</dbReference>
<dbReference type="PANTHER" id="PTHR11051">
    <property type="entry name" value="GLYCOSYL HYDROLASE-RELATED"/>
    <property type="match status" value="1"/>
</dbReference>
<evidence type="ECO:0000259" key="8">
    <source>
        <dbReference type="Pfam" id="PF03633"/>
    </source>
</evidence>
<keyword evidence="2" id="KW-0328">Glycosyltransferase</keyword>
<dbReference type="InterPro" id="IPR012341">
    <property type="entry name" value="6hp_glycosidase-like_sf"/>
</dbReference>
<protein>
    <submittedName>
        <fullName evidence="10">Trehalose and maltose hydrolase (Possible phosphorylase)</fullName>
    </submittedName>
</protein>
<accession>A0A1I2SYC3</accession>
<dbReference type="InterPro" id="IPR005196">
    <property type="entry name" value="Glyco_hydro_65_N"/>
</dbReference>
<feature type="region of interest" description="Disordered" evidence="6">
    <location>
        <begin position="393"/>
        <end position="413"/>
    </location>
</feature>